<organism evidence="2 3">
    <name type="scientific">Novipirellula aureliae</name>
    <dbReference type="NCBI Taxonomy" id="2527966"/>
    <lineage>
        <taxon>Bacteria</taxon>
        <taxon>Pseudomonadati</taxon>
        <taxon>Planctomycetota</taxon>
        <taxon>Planctomycetia</taxon>
        <taxon>Pirellulales</taxon>
        <taxon>Pirellulaceae</taxon>
        <taxon>Novipirellula</taxon>
    </lineage>
</organism>
<keyword evidence="3" id="KW-1185">Reference proteome</keyword>
<dbReference type="OrthoDB" id="289429at2"/>
<sequence length="263" mass="29050">MSAKEQHRQKKLAKKRSKEIANRKRQAREKNAMQSLAGQMQAAGRGAIDRCFISEDALGNTGIGSVLISRFLPDGRVGCVRFLIDSFCLGVKDVHGFSVYPGNFSEILERFGENESLTPCAPEKAKKFVESAIEYAAKFDLHPVPDYKKVEAIWTGIDSSKCLDTFEFGGENGKPCYTVGPADSQRFQQKVLDKLWATAGEGNFDFVMNIGGRQIPMPDAVSVDELNGEDGGWMDDPELDVDIDDDVEFDPNTVEGRVVAQDQ</sequence>
<proteinExistence type="predicted"/>
<accession>A0A5C6DXL8</accession>
<dbReference type="Proteomes" id="UP000315471">
    <property type="component" value="Unassembled WGS sequence"/>
</dbReference>
<dbReference type="EMBL" id="SJPY01000004">
    <property type="protein sequence ID" value="TWU41430.1"/>
    <property type="molecule type" value="Genomic_DNA"/>
</dbReference>
<comment type="caution">
    <text evidence="2">The sequence shown here is derived from an EMBL/GenBank/DDBJ whole genome shotgun (WGS) entry which is preliminary data.</text>
</comment>
<reference evidence="2 3" key="1">
    <citation type="submission" date="2019-02" db="EMBL/GenBank/DDBJ databases">
        <title>Deep-cultivation of Planctomycetes and their phenomic and genomic characterization uncovers novel biology.</title>
        <authorList>
            <person name="Wiegand S."/>
            <person name="Jogler M."/>
            <person name="Boedeker C."/>
            <person name="Pinto D."/>
            <person name="Vollmers J."/>
            <person name="Rivas-Marin E."/>
            <person name="Kohn T."/>
            <person name="Peeters S.H."/>
            <person name="Heuer A."/>
            <person name="Rast P."/>
            <person name="Oberbeckmann S."/>
            <person name="Bunk B."/>
            <person name="Jeske O."/>
            <person name="Meyerdierks A."/>
            <person name="Storesund J.E."/>
            <person name="Kallscheuer N."/>
            <person name="Luecker S."/>
            <person name="Lage O.M."/>
            <person name="Pohl T."/>
            <person name="Merkel B.J."/>
            <person name="Hornburger P."/>
            <person name="Mueller R.-W."/>
            <person name="Bruemmer F."/>
            <person name="Labrenz M."/>
            <person name="Spormann A.M."/>
            <person name="Op Den Camp H."/>
            <person name="Overmann J."/>
            <person name="Amann R."/>
            <person name="Jetten M.S.M."/>
            <person name="Mascher T."/>
            <person name="Medema M.H."/>
            <person name="Devos D.P."/>
            <person name="Kaster A.-K."/>
            <person name="Ovreas L."/>
            <person name="Rohde M."/>
            <person name="Galperin M.Y."/>
            <person name="Jogler C."/>
        </authorList>
    </citation>
    <scope>NUCLEOTIDE SEQUENCE [LARGE SCALE GENOMIC DNA]</scope>
    <source>
        <strain evidence="2 3">Q31b</strain>
    </source>
</reference>
<dbReference type="RefSeq" id="WP_146600245.1">
    <property type="nucleotide sequence ID" value="NZ_SJPY01000004.1"/>
</dbReference>
<protein>
    <submittedName>
        <fullName evidence="2">Uncharacterized protein</fullName>
    </submittedName>
</protein>
<dbReference type="AlphaFoldDB" id="A0A5C6DXL8"/>
<evidence type="ECO:0000313" key="2">
    <source>
        <dbReference type="EMBL" id="TWU41430.1"/>
    </source>
</evidence>
<evidence type="ECO:0000313" key="3">
    <source>
        <dbReference type="Proteomes" id="UP000315471"/>
    </source>
</evidence>
<name>A0A5C6DXL8_9BACT</name>
<feature type="compositionally biased region" description="Basic residues" evidence="1">
    <location>
        <begin position="7"/>
        <end position="27"/>
    </location>
</feature>
<gene>
    <name evidence="2" type="ORF">Q31b_28770</name>
</gene>
<evidence type="ECO:0000256" key="1">
    <source>
        <dbReference type="SAM" id="MobiDB-lite"/>
    </source>
</evidence>
<feature type="region of interest" description="Disordered" evidence="1">
    <location>
        <begin position="1"/>
        <end position="36"/>
    </location>
</feature>